<evidence type="ECO:0000256" key="2">
    <source>
        <dbReference type="RuleBase" id="RU363116"/>
    </source>
</evidence>
<organism evidence="3">
    <name type="scientific">Aplanochytrium stocchinoi</name>
    <dbReference type="NCBI Taxonomy" id="215587"/>
    <lineage>
        <taxon>Eukaryota</taxon>
        <taxon>Sar</taxon>
        <taxon>Stramenopiles</taxon>
        <taxon>Bigyra</taxon>
        <taxon>Labyrinthulomycetes</taxon>
        <taxon>Thraustochytrida</taxon>
        <taxon>Thraustochytriidae</taxon>
        <taxon>Aplanochytrium</taxon>
    </lineage>
</organism>
<gene>
    <name evidence="3" type="ORF">ASTO00021_LOCUS12498</name>
</gene>
<evidence type="ECO:0000313" key="3">
    <source>
        <dbReference type="EMBL" id="CAE0442388.1"/>
    </source>
</evidence>
<proteinExistence type="inferred from homology"/>
<dbReference type="GO" id="GO:0005886">
    <property type="term" value="C:plasma membrane"/>
    <property type="evidence" value="ECO:0007669"/>
    <property type="project" value="TreeGrafter"/>
</dbReference>
<protein>
    <recommendedName>
        <fullName evidence="2">Phospholipid scramblase</fullName>
    </recommendedName>
</protein>
<evidence type="ECO:0000256" key="1">
    <source>
        <dbReference type="ARBA" id="ARBA00005350"/>
    </source>
</evidence>
<name>A0A7S3PKM0_9STRA</name>
<sequence>MSYPGQQAQAQSLAGTVPVATAVPVEQAQPVPQGYVTGQQVQQPALALPLPGVVQGTAPVVQQMHPGAAVVQPSYQGGLQVGGYSFVQGRRQFLVQQHFEAIEAAANTAGCGCIEFENKYDVYDLKTGEPILFVKESSGICCRWCCKPNHTATLNAYDVRPGVPPDSLAMKIEKPFRCNCITCCDFCAHQHKTTLGDGATYVGSARKKVPCGGCFSPELELKDGNNEEITAVVKGPFCCVGGLIELCKDIRFEVNDPKTEQSIGKIIKKKPEGLKGKFKEAVGDHDTFILELANNVEDARVANMIATLLLMDYIFFEGGSPIRFNPVDQSCQCNCWNWYCCGCLCPCHCQCGGNQGGGYQQ</sequence>
<dbReference type="AlphaFoldDB" id="A0A7S3PKM0"/>
<dbReference type="PANTHER" id="PTHR23248:SF9">
    <property type="entry name" value="PHOSPHOLIPID SCRAMBLASE"/>
    <property type="match status" value="1"/>
</dbReference>
<reference evidence="3" key="1">
    <citation type="submission" date="2021-01" db="EMBL/GenBank/DDBJ databases">
        <authorList>
            <person name="Corre E."/>
            <person name="Pelletier E."/>
            <person name="Niang G."/>
            <person name="Scheremetjew M."/>
            <person name="Finn R."/>
            <person name="Kale V."/>
            <person name="Holt S."/>
            <person name="Cochrane G."/>
            <person name="Meng A."/>
            <person name="Brown T."/>
            <person name="Cohen L."/>
        </authorList>
    </citation>
    <scope>NUCLEOTIDE SEQUENCE</scope>
    <source>
        <strain evidence="3">GSBS06</strain>
    </source>
</reference>
<comment type="similarity">
    <text evidence="1 2">Belongs to the phospholipid scramblase family.</text>
</comment>
<dbReference type="InterPro" id="IPR005552">
    <property type="entry name" value="Scramblase"/>
</dbReference>
<dbReference type="GO" id="GO:0017128">
    <property type="term" value="F:phospholipid scramblase activity"/>
    <property type="evidence" value="ECO:0007669"/>
    <property type="project" value="InterPro"/>
</dbReference>
<dbReference type="EMBL" id="HBIN01016435">
    <property type="protein sequence ID" value="CAE0442388.1"/>
    <property type="molecule type" value="Transcribed_RNA"/>
</dbReference>
<dbReference type="PANTHER" id="PTHR23248">
    <property type="entry name" value="PHOSPHOLIPID SCRAMBLASE-RELATED"/>
    <property type="match status" value="1"/>
</dbReference>
<accession>A0A7S3PKM0</accession>
<dbReference type="Pfam" id="PF03803">
    <property type="entry name" value="Scramblase"/>
    <property type="match status" value="1"/>
</dbReference>